<sequence>MSLKTIWSRAAFGKLVSSTPCKEQLQKRYYFSSCNNKNDNNKEKTQKKARAPVIPSFMPVVNIPVTELAQNAFYSLHRPLLGLSIPQPFLVGDIVGQIKEEDTSCSEEQLAQYMSTLRPFEPPAITQKQSSTTTTLTVEVDPSYFMNHNNNHDEIADYLTAMQEKLDFLYDEKCKTKTTSSISTKKKTKRLRKRKGFFEKN</sequence>
<accession>A0A8H7W2T3</accession>
<gene>
    <name evidence="2" type="ORF">INT48_003245</name>
</gene>
<proteinExistence type="predicted"/>
<protein>
    <submittedName>
        <fullName evidence="2">Uncharacterized protein</fullName>
    </submittedName>
</protein>
<dbReference type="EMBL" id="JAEPRE010000017">
    <property type="protein sequence ID" value="KAG2236454.1"/>
    <property type="molecule type" value="Genomic_DNA"/>
</dbReference>
<evidence type="ECO:0000256" key="1">
    <source>
        <dbReference type="SAM" id="MobiDB-lite"/>
    </source>
</evidence>
<comment type="caution">
    <text evidence="2">The sequence shown here is derived from an EMBL/GenBank/DDBJ whole genome shotgun (WGS) entry which is preliminary data.</text>
</comment>
<dbReference type="Proteomes" id="UP000613177">
    <property type="component" value="Unassembled WGS sequence"/>
</dbReference>
<keyword evidence="3" id="KW-1185">Reference proteome</keyword>
<dbReference type="OrthoDB" id="2429891at2759"/>
<name>A0A8H7W2T3_9FUNG</name>
<feature type="region of interest" description="Disordered" evidence="1">
    <location>
        <begin position="179"/>
        <end position="201"/>
    </location>
</feature>
<evidence type="ECO:0000313" key="3">
    <source>
        <dbReference type="Proteomes" id="UP000613177"/>
    </source>
</evidence>
<organism evidence="2 3">
    <name type="scientific">Thamnidium elegans</name>
    <dbReference type="NCBI Taxonomy" id="101142"/>
    <lineage>
        <taxon>Eukaryota</taxon>
        <taxon>Fungi</taxon>
        <taxon>Fungi incertae sedis</taxon>
        <taxon>Mucoromycota</taxon>
        <taxon>Mucoromycotina</taxon>
        <taxon>Mucoromycetes</taxon>
        <taxon>Mucorales</taxon>
        <taxon>Mucorineae</taxon>
        <taxon>Mucoraceae</taxon>
        <taxon>Thamnidium</taxon>
    </lineage>
</organism>
<dbReference type="AlphaFoldDB" id="A0A8H7W2T3"/>
<reference evidence="2" key="1">
    <citation type="submission" date="2021-01" db="EMBL/GenBank/DDBJ databases">
        <title>Metabolic potential, ecology and presence of endohyphal bacteria is reflected in genomic diversity of Mucoromycotina.</title>
        <authorList>
            <person name="Muszewska A."/>
            <person name="Okrasinska A."/>
            <person name="Steczkiewicz K."/>
            <person name="Drgas O."/>
            <person name="Orlowska M."/>
            <person name="Perlinska-Lenart U."/>
            <person name="Aleksandrzak-Piekarczyk T."/>
            <person name="Szatraj K."/>
            <person name="Zielenkiewicz U."/>
            <person name="Pilsyk S."/>
            <person name="Malc E."/>
            <person name="Mieczkowski P."/>
            <person name="Kruszewska J.S."/>
            <person name="Biernat P."/>
            <person name="Pawlowska J."/>
        </authorList>
    </citation>
    <scope>NUCLEOTIDE SEQUENCE</scope>
    <source>
        <strain evidence="2">WA0000018081</strain>
    </source>
</reference>
<evidence type="ECO:0000313" key="2">
    <source>
        <dbReference type="EMBL" id="KAG2236454.1"/>
    </source>
</evidence>
<feature type="compositionally biased region" description="Basic residues" evidence="1">
    <location>
        <begin position="184"/>
        <end position="195"/>
    </location>
</feature>